<reference evidence="3 4" key="1">
    <citation type="submission" date="2014-04" db="EMBL/GenBank/DDBJ databases">
        <authorList>
            <consortium name="DOE Joint Genome Institute"/>
            <person name="Kuo A."/>
            <person name="Girlanda M."/>
            <person name="Perotto S."/>
            <person name="Kohler A."/>
            <person name="Nagy L.G."/>
            <person name="Floudas D."/>
            <person name="Copeland A."/>
            <person name="Barry K.W."/>
            <person name="Cichocki N."/>
            <person name="Veneault-Fourrey C."/>
            <person name="LaButti K."/>
            <person name="Lindquist E.A."/>
            <person name="Lipzen A."/>
            <person name="Lundell T."/>
            <person name="Morin E."/>
            <person name="Murat C."/>
            <person name="Sun H."/>
            <person name="Tunlid A."/>
            <person name="Henrissat B."/>
            <person name="Grigoriev I.V."/>
            <person name="Hibbett D.S."/>
            <person name="Martin F."/>
            <person name="Nordberg H.P."/>
            <person name="Cantor M.N."/>
            <person name="Hua S.X."/>
        </authorList>
    </citation>
    <scope>NUCLEOTIDE SEQUENCE [LARGE SCALE GENOMIC DNA]</scope>
    <source>
        <strain evidence="3 4">MUT 4182</strain>
    </source>
</reference>
<evidence type="ECO:0000313" key="3">
    <source>
        <dbReference type="EMBL" id="KIO29706.1"/>
    </source>
</evidence>
<evidence type="ECO:0000256" key="1">
    <source>
        <dbReference type="ARBA" id="ARBA00038178"/>
    </source>
</evidence>
<dbReference type="GO" id="GO:0005737">
    <property type="term" value="C:cytoplasm"/>
    <property type="evidence" value="ECO:0007669"/>
    <property type="project" value="TreeGrafter"/>
</dbReference>
<dbReference type="Proteomes" id="UP000054248">
    <property type="component" value="Unassembled WGS sequence"/>
</dbReference>
<dbReference type="EMBL" id="KN822979">
    <property type="protein sequence ID" value="KIO29706.1"/>
    <property type="molecule type" value="Genomic_DNA"/>
</dbReference>
<name>A0A0C3QNM4_9AGAM</name>
<feature type="non-terminal residue" evidence="3">
    <location>
        <position position="1"/>
    </location>
</feature>
<evidence type="ECO:0000313" key="4">
    <source>
        <dbReference type="Proteomes" id="UP000054248"/>
    </source>
</evidence>
<reference evidence="4" key="2">
    <citation type="submission" date="2015-01" db="EMBL/GenBank/DDBJ databases">
        <title>Evolutionary Origins and Diversification of the Mycorrhizal Mutualists.</title>
        <authorList>
            <consortium name="DOE Joint Genome Institute"/>
            <consortium name="Mycorrhizal Genomics Consortium"/>
            <person name="Kohler A."/>
            <person name="Kuo A."/>
            <person name="Nagy L.G."/>
            <person name="Floudas D."/>
            <person name="Copeland A."/>
            <person name="Barry K.W."/>
            <person name="Cichocki N."/>
            <person name="Veneault-Fourrey C."/>
            <person name="LaButti K."/>
            <person name="Lindquist E.A."/>
            <person name="Lipzen A."/>
            <person name="Lundell T."/>
            <person name="Morin E."/>
            <person name="Murat C."/>
            <person name="Riley R."/>
            <person name="Ohm R."/>
            <person name="Sun H."/>
            <person name="Tunlid A."/>
            <person name="Henrissat B."/>
            <person name="Grigoriev I.V."/>
            <person name="Hibbett D.S."/>
            <person name="Martin F."/>
        </authorList>
    </citation>
    <scope>NUCLEOTIDE SEQUENCE [LARGE SCALE GENOMIC DNA]</scope>
    <source>
        <strain evidence="4">MUT 4182</strain>
    </source>
</reference>
<comment type="similarity">
    <text evidence="1">Belongs to the AVL9 family.</text>
</comment>
<dbReference type="InterPro" id="IPR051731">
    <property type="entry name" value="DENND11/AVL9_GEFs"/>
</dbReference>
<dbReference type="InterPro" id="IPR018307">
    <property type="entry name" value="ABL9/DENND6_dom"/>
</dbReference>
<dbReference type="PANTHER" id="PTHR31017">
    <property type="entry name" value="LATE SECRETORY PATHWAY PROTEIN AVL9-RELATED"/>
    <property type="match status" value="1"/>
</dbReference>
<feature type="domain" description="UDENN" evidence="2">
    <location>
        <begin position="1"/>
        <end position="357"/>
    </location>
</feature>
<protein>
    <recommendedName>
        <fullName evidence="2">UDENN domain-containing protein</fullName>
    </recommendedName>
</protein>
<dbReference type="HOGENOM" id="CLU_009066_3_1_1"/>
<evidence type="ECO:0000259" key="2">
    <source>
        <dbReference type="PROSITE" id="PS50211"/>
    </source>
</evidence>
<feature type="non-terminal residue" evidence="3">
    <location>
        <position position="409"/>
    </location>
</feature>
<sequence>SDLIEKDADVSRSTVQKAVVVLASKPLFGLIRDRLCVVTNALFNQRDFRDTHILIDFATMLEGSIKTQLTESGIYMGTSVTLLIHKFRQRTLVLLKLLMIQRKIMFFGHPVERLCTYQYSLVSLIPNLLLALEDTASPNLDRRSKDTSKPTELRTSDRNSLMRYLGLPLNDSFFQPYLPLQQVDMLKTQSCPPSFLGTTNSIVTQQRDSLPDVLINIETNTFEFKDPKVERLVTLTPADRKWMDDIVRDVNDGWNDSDPSRPLTMEFKGSDDYLRAKFEDYVCSALASVKYADYLIATGKTDLGAVGTNENCVENFGEAWMAAFRQTNAYTVWNQQTDPALFDICEPRHPCESKPTVISDIGLRLAEGLHELKVAETVAPAREAISNAISVGSTGLFRAFEGVRSEVAA</sequence>
<dbReference type="AlphaFoldDB" id="A0A0C3QNM4"/>
<keyword evidence="4" id="KW-1185">Reference proteome</keyword>
<dbReference type="PANTHER" id="PTHR31017:SF1">
    <property type="entry name" value="LATE SECRETORY PATHWAY PROTEIN AVL9 HOMOLOG"/>
    <property type="match status" value="1"/>
</dbReference>
<accession>A0A0C3QNM4</accession>
<gene>
    <name evidence="3" type="ORF">M407DRAFT_56303</name>
</gene>
<organism evidence="3 4">
    <name type="scientific">Tulasnella calospora MUT 4182</name>
    <dbReference type="NCBI Taxonomy" id="1051891"/>
    <lineage>
        <taxon>Eukaryota</taxon>
        <taxon>Fungi</taxon>
        <taxon>Dikarya</taxon>
        <taxon>Basidiomycota</taxon>
        <taxon>Agaricomycotina</taxon>
        <taxon>Agaricomycetes</taxon>
        <taxon>Cantharellales</taxon>
        <taxon>Tulasnellaceae</taxon>
        <taxon>Tulasnella</taxon>
    </lineage>
</organism>
<dbReference type="Pfam" id="PF09794">
    <property type="entry name" value="Avl9"/>
    <property type="match status" value="1"/>
</dbReference>
<dbReference type="OrthoDB" id="26278at2759"/>
<dbReference type="PROSITE" id="PS50211">
    <property type="entry name" value="DENN"/>
    <property type="match status" value="1"/>
</dbReference>
<proteinExistence type="inferred from homology"/>
<dbReference type="InterPro" id="IPR037516">
    <property type="entry name" value="Tripartite_DENN"/>
</dbReference>